<sequence>MLALSRKGMGPPTIARVFRAEGVRASRRGIQKFLTRYERTESLARQPGSGRRTIITQDIQDIVEGQMRSDDETTATQLHQLLISRGRDISLRTVLRCRTALGWTFRGSAYCQLIRTANKAARLQWARDYLSEAEHGFEDVIWTDECSVQMESHRRFCCRKRGEPPKNKPRPKHPTKVHVWAGISVRGATRICIFDGIMDAVLYIEILQQNLLPFIQTVYPISHRFMQDNDPKRTSRKAREFYAQNSINWWKTPAESPNCNPIENLWHELKEYIRREAKPKTKEELISGIQGFWATVNAEKCTKYIRHLRKVMPRVIALGGDATGY</sequence>
<dbReference type="InterPro" id="IPR009057">
    <property type="entry name" value="Homeodomain-like_sf"/>
</dbReference>
<evidence type="ECO:0000313" key="2">
    <source>
        <dbReference type="EMBL" id="CAI8035614.1"/>
    </source>
</evidence>
<dbReference type="PANTHER" id="PTHR23022:SF135">
    <property type="entry name" value="SI:DKEY-77F5.3"/>
    <property type="match status" value="1"/>
</dbReference>
<dbReference type="InterPro" id="IPR052338">
    <property type="entry name" value="Transposase_5"/>
</dbReference>
<dbReference type="Proteomes" id="UP001174909">
    <property type="component" value="Unassembled WGS sequence"/>
</dbReference>
<accession>A0AA35STZ0</accession>
<dbReference type="InterPro" id="IPR036397">
    <property type="entry name" value="RNaseH_sf"/>
</dbReference>
<evidence type="ECO:0000259" key="1">
    <source>
        <dbReference type="Pfam" id="PF13358"/>
    </source>
</evidence>
<protein>
    <submittedName>
        <fullName evidence="2">Transposable element Tcb1 transposase</fullName>
    </submittedName>
</protein>
<dbReference type="EMBL" id="CASHTH010002812">
    <property type="protein sequence ID" value="CAI8035614.1"/>
    <property type="molecule type" value="Genomic_DNA"/>
</dbReference>
<dbReference type="Gene3D" id="3.30.420.10">
    <property type="entry name" value="Ribonuclease H-like superfamily/Ribonuclease H"/>
    <property type="match status" value="1"/>
</dbReference>
<dbReference type="Pfam" id="PF13358">
    <property type="entry name" value="DDE_3"/>
    <property type="match status" value="1"/>
</dbReference>
<proteinExistence type="predicted"/>
<dbReference type="NCBIfam" id="NF033545">
    <property type="entry name" value="transpos_IS630"/>
    <property type="match status" value="1"/>
</dbReference>
<keyword evidence="3" id="KW-1185">Reference proteome</keyword>
<dbReference type="InterPro" id="IPR047655">
    <property type="entry name" value="Transpos_IS630-like"/>
</dbReference>
<organism evidence="2 3">
    <name type="scientific">Geodia barretti</name>
    <name type="common">Barrett's horny sponge</name>
    <dbReference type="NCBI Taxonomy" id="519541"/>
    <lineage>
        <taxon>Eukaryota</taxon>
        <taxon>Metazoa</taxon>
        <taxon>Porifera</taxon>
        <taxon>Demospongiae</taxon>
        <taxon>Heteroscleromorpha</taxon>
        <taxon>Tetractinellida</taxon>
        <taxon>Astrophorina</taxon>
        <taxon>Geodiidae</taxon>
        <taxon>Geodia</taxon>
    </lineage>
</organism>
<evidence type="ECO:0000313" key="3">
    <source>
        <dbReference type="Proteomes" id="UP001174909"/>
    </source>
</evidence>
<dbReference type="AlphaFoldDB" id="A0AA35STZ0"/>
<feature type="domain" description="Tc1-like transposase DDE" evidence="1">
    <location>
        <begin position="139"/>
        <end position="286"/>
    </location>
</feature>
<dbReference type="InterPro" id="IPR038717">
    <property type="entry name" value="Tc1-like_DDE_dom"/>
</dbReference>
<dbReference type="GO" id="GO:0003676">
    <property type="term" value="F:nucleic acid binding"/>
    <property type="evidence" value="ECO:0007669"/>
    <property type="project" value="InterPro"/>
</dbReference>
<reference evidence="2" key="1">
    <citation type="submission" date="2023-03" db="EMBL/GenBank/DDBJ databases">
        <authorList>
            <person name="Steffen K."/>
            <person name="Cardenas P."/>
        </authorList>
    </citation>
    <scope>NUCLEOTIDE SEQUENCE</scope>
</reference>
<dbReference type="SUPFAM" id="SSF46689">
    <property type="entry name" value="Homeodomain-like"/>
    <property type="match status" value="1"/>
</dbReference>
<dbReference type="InterPro" id="IPR012337">
    <property type="entry name" value="RNaseH-like_sf"/>
</dbReference>
<dbReference type="PANTHER" id="PTHR23022">
    <property type="entry name" value="TRANSPOSABLE ELEMENT-RELATED"/>
    <property type="match status" value="1"/>
</dbReference>
<dbReference type="SUPFAM" id="SSF53098">
    <property type="entry name" value="Ribonuclease H-like"/>
    <property type="match status" value="1"/>
</dbReference>
<gene>
    <name evidence="2" type="ORF">GBAR_LOCUS19956</name>
</gene>
<name>A0AA35STZ0_GEOBA</name>
<comment type="caution">
    <text evidence="2">The sequence shown here is derived from an EMBL/GenBank/DDBJ whole genome shotgun (WGS) entry which is preliminary data.</text>
</comment>